<name>A0A9P0QVY5_9ASCO</name>
<gene>
    <name evidence="10" type="ORF">CLIB1423_41S00364</name>
</gene>
<reference evidence="10" key="1">
    <citation type="submission" date="2022-03" db="EMBL/GenBank/DDBJ databases">
        <authorList>
            <person name="Legras J.-L."/>
            <person name="Devillers H."/>
            <person name="Grondin C."/>
        </authorList>
    </citation>
    <scope>NUCLEOTIDE SEQUENCE</scope>
    <source>
        <strain evidence="10">CLIB 1423</strain>
    </source>
</reference>
<evidence type="ECO:0000256" key="7">
    <source>
        <dbReference type="ARBA" id="ARBA00023242"/>
    </source>
</evidence>
<keyword evidence="5 8" id="KW-0010">Activator</keyword>
<comment type="function">
    <text evidence="8">Component of the Mediator complex, a coactivator involved in the regulated transcription of nearly all RNA polymerase II-dependent genes. Mediator functions as a bridge to convey information from gene-specific regulatory proteins to the basal RNA polymerase II transcription machinery. Mediator is recruited to promoters by direct interactions with regulatory proteins and serves as a scaffold for the assembly of a functional preinitiation complex with RNA polymerase II and the general transcription factors.</text>
</comment>
<evidence type="ECO:0000256" key="8">
    <source>
        <dbReference type="RuleBase" id="RU366036"/>
    </source>
</evidence>
<keyword evidence="7 8" id="KW-0539">Nucleus</keyword>
<keyword evidence="11" id="KW-1185">Reference proteome</keyword>
<dbReference type="Gene3D" id="6.10.280.10">
    <property type="entry name" value="Mediator complex, subunit Med21"/>
    <property type="match status" value="1"/>
</dbReference>
<evidence type="ECO:0000313" key="11">
    <source>
        <dbReference type="Proteomes" id="UP000837801"/>
    </source>
</evidence>
<dbReference type="GO" id="GO:0006357">
    <property type="term" value="P:regulation of transcription by RNA polymerase II"/>
    <property type="evidence" value="ECO:0007669"/>
    <property type="project" value="TreeGrafter"/>
</dbReference>
<comment type="subcellular location">
    <subcellularLocation>
        <location evidence="1 8">Nucleus</location>
    </subcellularLocation>
</comment>
<dbReference type="GO" id="GO:0016592">
    <property type="term" value="C:mediator complex"/>
    <property type="evidence" value="ECO:0007669"/>
    <property type="project" value="UniProtKB-UniRule"/>
</dbReference>
<comment type="caution">
    <text evidence="10">The sequence shown here is derived from an EMBL/GenBank/DDBJ whole genome shotgun (WGS) entry which is preliminary data.</text>
</comment>
<sequence length="186" mass="19936">MTDRLTQLQVCLDQLVAQFNATINYVNTNSEPALLDADGKSYFSIAANAPLPGQQQQNINGAPSSSVPPQADGSDPASTKQSPDSAGGAGGAGGRMAEDNAVAFNNTINELSTDIILKSRQLRMLIDYLPGIGVSPTNQLKLIEELASELEEVEKDRLKSIEEKDKLLDWCEDLIMEVANGISSTR</sequence>
<dbReference type="PANTHER" id="PTHR13381:SF0">
    <property type="entry name" value="MEDIATOR OF RNA POLYMERASE II TRANSCRIPTION SUBUNIT 21"/>
    <property type="match status" value="1"/>
</dbReference>
<dbReference type="EMBL" id="CAKXYY010000041">
    <property type="protein sequence ID" value="CAH2355981.1"/>
    <property type="molecule type" value="Genomic_DNA"/>
</dbReference>
<evidence type="ECO:0000256" key="3">
    <source>
        <dbReference type="ARBA" id="ARBA00019691"/>
    </source>
</evidence>
<keyword evidence="4 8" id="KW-0805">Transcription regulation</keyword>
<dbReference type="OrthoDB" id="526653at2759"/>
<comment type="similarity">
    <text evidence="2 8">Belongs to the Mediator complex subunit 21 family.</text>
</comment>
<organism evidence="10 11">
    <name type="scientific">[Candida] railenensis</name>
    <dbReference type="NCBI Taxonomy" id="45579"/>
    <lineage>
        <taxon>Eukaryota</taxon>
        <taxon>Fungi</taxon>
        <taxon>Dikarya</taxon>
        <taxon>Ascomycota</taxon>
        <taxon>Saccharomycotina</taxon>
        <taxon>Pichiomycetes</taxon>
        <taxon>Debaryomycetaceae</taxon>
        <taxon>Kurtzmaniella</taxon>
    </lineage>
</organism>
<evidence type="ECO:0000256" key="9">
    <source>
        <dbReference type="SAM" id="MobiDB-lite"/>
    </source>
</evidence>
<evidence type="ECO:0000256" key="1">
    <source>
        <dbReference type="ARBA" id="ARBA00004123"/>
    </source>
</evidence>
<dbReference type="PANTHER" id="PTHR13381">
    <property type="entry name" value="RNA POLYMERASE II HOLOENZYME COMPONENT SRB7"/>
    <property type="match status" value="1"/>
</dbReference>
<evidence type="ECO:0000256" key="5">
    <source>
        <dbReference type="ARBA" id="ARBA00023159"/>
    </source>
</evidence>
<feature type="region of interest" description="Disordered" evidence="9">
    <location>
        <begin position="53"/>
        <end position="94"/>
    </location>
</feature>
<dbReference type="InterPro" id="IPR037212">
    <property type="entry name" value="Med7/Med21-like"/>
</dbReference>
<accession>A0A9P0QVY5</accession>
<dbReference type="Pfam" id="PF11221">
    <property type="entry name" value="Med21"/>
    <property type="match status" value="1"/>
</dbReference>
<dbReference type="Proteomes" id="UP000837801">
    <property type="component" value="Unassembled WGS sequence"/>
</dbReference>
<proteinExistence type="inferred from homology"/>
<evidence type="ECO:0000256" key="4">
    <source>
        <dbReference type="ARBA" id="ARBA00023015"/>
    </source>
</evidence>
<keyword evidence="6 8" id="KW-0804">Transcription</keyword>
<dbReference type="GO" id="GO:0003712">
    <property type="term" value="F:transcription coregulator activity"/>
    <property type="evidence" value="ECO:0007669"/>
    <property type="project" value="TreeGrafter"/>
</dbReference>
<dbReference type="InterPro" id="IPR021384">
    <property type="entry name" value="Mediator_Med21"/>
</dbReference>
<evidence type="ECO:0000256" key="2">
    <source>
        <dbReference type="ARBA" id="ARBA00005770"/>
    </source>
</evidence>
<evidence type="ECO:0000256" key="6">
    <source>
        <dbReference type="ARBA" id="ARBA00023163"/>
    </source>
</evidence>
<evidence type="ECO:0000313" key="10">
    <source>
        <dbReference type="EMBL" id="CAH2355981.1"/>
    </source>
</evidence>
<dbReference type="SUPFAM" id="SSF140718">
    <property type="entry name" value="Mediator hinge subcomplex-like"/>
    <property type="match status" value="1"/>
</dbReference>
<comment type="subunit">
    <text evidence="8">Component of the Mediator complex.</text>
</comment>
<protein>
    <recommendedName>
        <fullName evidence="3 8">Mediator of RNA polymerase II transcription subunit 21</fullName>
    </recommendedName>
</protein>
<feature type="compositionally biased region" description="Polar residues" evidence="9">
    <location>
        <begin position="53"/>
        <end position="68"/>
    </location>
</feature>
<dbReference type="AlphaFoldDB" id="A0A9P0QVY5"/>